<dbReference type="InterPro" id="IPR036691">
    <property type="entry name" value="Endo/exonu/phosph_ase_sf"/>
</dbReference>
<dbReference type="SUPFAM" id="SSF56219">
    <property type="entry name" value="DNase I-like"/>
    <property type="match status" value="1"/>
</dbReference>
<accession>A0AAD1RQ60</accession>
<protein>
    <recommendedName>
        <fullName evidence="4">Endonuclease/exonuclease/phosphatase domain-containing protein</fullName>
    </recommendedName>
</protein>
<feature type="region of interest" description="Disordered" evidence="1">
    <location>
        <begin position="513"/>
        <end position="532"/>
    </location>
</feature>
<reference evidence="2" key="1">
    <citation type="submission" date="2022-03" db="EMBL/GenBank/DDBJ databases">
        <authorList>
            <person name="Alioto T."/>
            <person name="Alioto T."/>
            <person name="Gomez Garrido J."/>
        </authorList>
    </citation>
    <scope>NUCLEOTIDE SEQUENCE</scope>
</reference>
<keyword evidence="3" id="KW-1185">Reference proteome</keyword>
<dbReference type="Proteomes" id="UP001295444">
    <property type="component" value="Chromosome 03"/>
</dbReference>
<evidence type="ECO:0000313" key="3">
    <source>
        <dbReference type="Proteomes" id="UP001295444"/>
    </source>
</evidence>
<dbReference type="Gene3D" id="3.60.10.10">
    <property type="entry name" value="Endonuclease/exonuclease/phosphatase"/>
    <property type="match status" value="1"/>
</dbReference>
<dbReference type="PANTHER" id="PTHR19446">
    <property type="entry name" value="REVERSE TRANSCRIPTASES"/>
    <property type="match status" value="1"/>
</dbReference>
<evidence type="ECO:0000256" key="1">
    <source>
        <dbReference type="SAM" id="MobiDB-lite"/>
    </source>
</evidence>
<evidence type="ECO:0008006" key="4">
    <source>
        <dbReference type="Google" id="ProtNLM"/>
    </source>
</evidence>
<name>A0AAD1RQ60_PELCU</name>
<dbReference type="EMBL" id="OW240914">
    <property type="protein sequence ID" value="CAH2275398.1"/>
    <property type="molecule type" value="Genomic_DNA"/>
</dbReference>
<dbReference type="AlphaFoldDB" id="A0AAD1RQ60"/>
<gene>
    <name evidence="2" type="ORF">PECUL_23A017786</name>
</gene>
<evidence type="ECO:0000313" key="2">
    <source>
        <dbReference type="EMBL" id="CAH2275398.1"/>
    </source>
</evidence>
<organism evidence="2 3">
    <name type="scientific">Pelobates cultripes</name>
    <name type="common">Western spadefoot toad</name>
    <dbReference type="NCBI Taxonomy" id="61616"/>
    <lineage>
        <taxon>Eukaryota</taxon>
        <taxon>Metazoa</taxon>
        <taxon>Chordata</taxon>
        <taxon>Craniata</taxon>
        <taxon>Vertebrata</taxon>
        <taxon>Euteleostomi</taxon>
        <taxon>Amphibia</taxon>
        <taxon>Batrachia</taxon>
        <taxon>Anura</taxon>
        <taxon>Pelobatoidea</taxon>
        <taxon>Pelobatidae</taxon>
        <taxon>Pelobates</taxon>
    </lineage>
</organism>
<feature type="compositionally biased region" description="Basic and acidic residues" evidence="1">
    <location>
        <begin position="522"/>
        <end position="532"/>
    </location>
</feature>
<proteinExistence type="predicted"/>
<sequence>MHPIRHLTPDWPSLSDPTPLSFFYSLSFSTTFFTLSLYAPPYSYRFNLPPTPHIQGRWQVTFSRRISACGRTTLGALTLRNGAHTFSAPCGRHARTIAGHLYTLACVYAPNTAQHHFLTRTLHALDRFREGLLILAGDLNLALDPRLDTSLGTSSLPASYQRKALVALKNAGLADSWRVVHPQRRDYSYYSTVHSRYSRLDYIFLPIECLSLLHSSGIHTATWSDHAPVWTKIASPLYRPRERQWRLNEQVLEELEATVEMGDALQKYFEENTTPDVEPPMIWEAHKCMIRGHLIRYCTQRKTAQRQAVTDLAQQVATLETLHKSTLSEDTYRELLEARRNLKQLLSQGLLRTIRRSRRHFYEYSDKCGRLLARRLQRERRLTHITKIRDQTGVLTQRPDGIATAFHHFYTDLYNIPETRGAAARKRRETDIAHYLEQHISRTLTDDQRADMEEPISLEELKYALKIARSGGHWQDCDGQGIGGTHGPDRWSGVGPGRGGTLWRWTAPGAKPWVGNTVRSNGGDRRTSHTEYPDQLDEHATIANWTRRTGS</sequence>